<accession>A0ABS1E6C6</accession>
<dbReference type="Gene3D" id="3.40.50.150">
    <property type="entry name" value="Vaccinia Virus protein VP39"/>
    <property type="match status" value="1"/>
</dbReference>
<dbReference type="InterPro" id="IPR019257">
    <property type="entry name" value="MeTrfase_dom"/>
</dbReference>
<dbReference type="PANTHER" id="PTHR43397:SF1">
    <property type="entry name" value="ERGOTHIONEINE BIOSYNTHESIS PROTEIN 1"/>
    <property type="match status" value="1"/>
</dbReference>
<organism evidence="4 5">
    <name type="scientific">Halorhodospira neutriphila</name>
    <dbReference type="NCBI Taxonomy" id="168379"/>
    <lineage>
        <taxon>Bacteria</taxon>
        <taxon>Pseudomonadati</taxon>
        <taxon>Pseudomonadota</taxon>
        <taxon>Gammaproteobacteria</taxon>
        <taxon>Chromatiales</taxon>
        <taxon>Ectothiorhodospiraceae</taxon>
        <taxon>Halorhodospira</taxon>
    </lineage>
</organism>
<dbReference type="Pfam" id="PF10017">
    <property type="entry name" value="Methyltransf_33"/>
    <property type="match status" value="1"/>
</dbReference>
<dbReference type="SUPFAM" id="SSF53335">
    <property type="entry name" value="S-adenosyl-L-methionine-dependent methyltransferases"/>
    <property type="match status" value="1"/>
</dbReference>
<feature type="domain" description="Histidine-specific methyltransferase SAM-dependent" evidence="3">
    <location>
        <begin position="12"/>
        <end position="309"/>
    </location>
</feature>
<evidence type="ECO:0000259" key="3">
    <source>
        <dbReference type="Pfam" id="PF10017"/>
    </source>
</evidence>
<dbReference type="InterPro" id="IPR051128">
    <property type="entry name" value="EgtD_Methyltrsf_superfamily"/>
</dbReference>
<dbReference type="PANTHER" id="PTHR43397">
    <property type="entry name" value="ERGOTHIONEINE BIOSYNTHESIS PROTEIN 1"/>
    <property type="match status" value="1"/>
</dbReference>
<dbReference type="RefSeq" id="WP_200259544.1">
    <property type="nucleotide sequence ID" value="NZ_NRSH01000093.1"/>
</dbReference>
<dbReference type="EMBL" id="NRSH01000093">
    <property type="protein sequence ID" value="MBK1727055.1"/>
    <property type="molecule type" value="Genomic_DNA"/>
</dbReference>
<evidence type="ECO:0000313" key="4">
    <source>
        <dbReference type="EMBL" id="MBK1727055.1"/>
    </source>
</evidence>
<dbReference type="Proteomes" id="UP000738126">
    <property type="component" value="Unassembled WGS sequence"/>
</dbReference>
<keyword evidence="1" id="KW-0489">Methyltransferase</keyword>
<proteinExistence type="predicted"/>
<sequence>MAEGGARDEALRRAVAEGLGRRPPRLDPKLLYDERGSRLFEAICAQPEYYIPELEMGLLEEFAAPLAELVGPGSTLVELGSGASRKVRLLLEALRPSAYLGIDISCRFLEASVARLAADYPWLRCEAACRDYSAPFAVEPPGEGRRVAFFPGSSIGNFEPGAARALLQRLRALAGADGGLLIGVDLPKDAATLHRAYNDAAGYTAAFNRNLLRRLRDELGAGVDPDGFAHLAYYNPAAGRVEMHLLSRREQAIELDGRRFRLSAGESIHTESSYKYTLGAFRRLAREAGWRPRRVWTDAREWFSVHYLEADTSRA</sequence>
<dbReference type="InterPro" id="IPR017804">
    <property type="entry name" value="MeTrfase_EgtD-like"/>
</dbReference>
<evidence type="ECO:0000256" key="2">
    <source>
        <dbReference type="ARBA" id="ARBA00022679"/>
    </source>
</evidence>
<dbReference type="InterPro" id="IPR035094">
    <property type="entry name" value="EgtD"/>
</dbReference>
<dbReference type="InterPro" id="IPR029063">
    <property type="entry name" value="SAM-dependent_MTases_sf"/>
</dbReference>
<name>A0ABS1E6C6_9GAMM</name>
<keyword evidence="5" id="KW-1185">Reference proteome</keyword>
<evidence type="ECO:0000313" key="5">
    <source>
        <dbReference type="Proteomes" id="UP000738126"/>
    </source>
</evidence>
<evidence type="ECO:0000256" key="1">
    <source>
        <dbReference type="ARBA" id="ARBA00022603"/>
    </source>
</evidence>
<keyword evidence="2" id="KW-0808">Transferase</keyword>
<comment type="caution">
    <text evidence="4">The sequence shown here is derived from an EMBL/GenBank/DDBJ whole genome shotgun (WGS) entry which is preliminary data.</text>
</comment>
<reference evidence="4 5" key="1">
    <citation type="journal article" date="2020" name="Microorganisms">
        <title>Osmotic Adaptation and Compatible Solute Biosynthesis of Phototrophic Bacteria as Revealed from Genome Analyses.</title>
        <authorList>
            <person name="Imhoff J.F."/>
            <person name="Rahn T."/>
            <person name="Kunzel S."/>
            <person name="Keller A."/>
            <person name="Neulinger S.C."/>
        </authorList>
    </citation>
    <scope>NUCLEOTIDE SEQUENCE [LARGE SCALE GENOMIC DNA]</scope>
    <source>
        <strain evidence="4 5">DSM 15116</strain>
    </source>
</reference>
<protein>
    <submittedName>
        <fullName evidence="4">L-histidine N(Alpha)-methyltransferase</fullName>
    </submittedName>
</protein>
<dbReference type="PIRSF" id="PIRSF018005">
    <property type="entry name" value="UCP018005"/>
    <property type="match status" value="1"/>
</dbReference>
<dbReference type="NCBIfam" id="TIGR03438">
    <property type="entry name" value="egtD_ergothio"/>
    <property type="match status" value="1"/>
</dbReference>
<gene>
    <name evidence="4" type="primary">egtD</name>
    <name evidence="4" type="ORF">CKO13_08475</name>
</gene>